<dbReference type="InterPro" id="IPR002848">
    <property type="entry name" value="Translin_fam"/>
</dbReference>
<organism evidence="2 3">
    <name type="scientific">Methanothermobacter tenebrarum</name>
    <dbReference type="NCBI Taxonomy" id="680118"/>
    <lineage>
        <taxon>Archaea</taxon>
        <taxon>Methanobacteriati</taxon>
        <taxon>Methanobacteriota</taxon>
        <taxon>Methanomada group</taxon>
        <taxon>Methanobacteria</taxon>
        <taxon>Methanobacteriales</taxon>
        <taxon>Methanobacteriaceae</taxon>
        <taxon>Methanothermobacter</taxon>
    </lineage>
</organism>
<dbReference type="PANTHER" id="PTHR10741">
    <property type="entry name" value="TRANSLIN AND TRANSLIN ASSOCIATED PROTEIN X"/>
    <property type="match status" value="1"/>
</dbReference>
<sequence length="192" mass="22262">MKDIIGEIKKVLDEKDELREEALKITRKIIRLCGECIRAIHRNELNLAGEKLNKAGKLVEDLGRMLMGHPDLYYAGYVKSAHQEYVEALLFYNYVNDLEFPLPQEVGVPESQYLLGLGDFIGELRRYFLENLVKGDLEGAEKVCRSIKDFYDELSILEYPRSLVNIKHKQDNARYILERTLEDLIRAKGKID</sequence>
<proteinExistence type="predicted"/>
<feature type="coiled-coil region" evidence="1">
    <location>
        <begin position="1"/>
        <end position="28"/>
    </location>
</feature>
<dbReference type="NCBIfam" id="NF011161">
    <property type="entry name" value="PRK14562.1-6"/>
    <property type="match status" value="1"/>
</dbReference>
<evidence type="ECO:0000313" key="2">
    <source>
        <dbReference type="EMBL" id="BDH78955.1"/>
    </source>
</evidence>
<evidence type="ECO:0000313" key="3">
    <source>
        <dbReference type="Proteomes" id="UP000831817"/>
    </source>
</evidence>
<dbReference type="Pfam" id="PF01997">
    <property type="entry name" value="Translin"/>
    <property type="match status" value="1"/>
</dbReference>
<dbReference type="Proteomes" id="UP000831817">
    <property type="component" value="Chromosome"/>
</dbReference>
<dbReference type="SUPFAM" id="SSF74784">
    <property type="entry name" value="Translin"/>
    <property type="match status" value="1"/>
</dbReference>
<reference evidence="2 3" key="1">
    <citation type="submission" date="2022-04" db="EMBL/GenBank/DDBJ databases">
        <title>Complete genome of Methanothermobacter tenebrarum strain RMAS.</title>
        <authorList>
            <person name="Nakamura K."/>
            <person name="Oshima K."/>
            <person name="Hattori M."/>
            <person name="Kamagata Y."/>
            <person name="Takamizawa K."/>
        </authorList>
    </citation>
    <scope>NUCLEOTIDE SEQUENCE [LARGE SCALE GENOMIC DNA]</scope>
    <source>
        <strain evidence="2 3">RMAS</strain>
    </source>
</reference>
<dbReference type="InterPro" id="IPR036081">
    <property type="entry name" value="Translin_sf"/>
</dbReference>
<gene>
    <name evidence="2" type="ORF">MTTB_03340</name>
</gene>
<dbReference type="EMBL" id="AP025698">
    <property type="protein sequence ID" value="BDH78955.1"/>
    <property type="molecule type" value="Genomic_DNA"/>
</dbReference>
<protein>
    <submittedName>
        <fullName evidence="2">Haloacid dehalogenase</fullName>
    </submittedName>
</protein>
<dbReference type="CDD" id="cd14820">
    <property type="entry name" value="TRAX"/>
    <property type="match status" value="1"/>
</dbReference>
<accession>A0ABM7YCL3</accession>
<dbReference type="RefSeq" id="WP_248564813.1">
    <property type="nucleotide sequence ID" value="NZ_AP025698.1"/>
</dbReference>
<dbReference type="Gene3D" id="1.20.58.2140">
    <property type="match status" value="1"/>
</dbReference>
<evidence type="ECO:0000256" key="1">
    <source>
        <dbReference type="SAM" id="Coils"/>
    </source>
</evidence>
<name>A0ABM7YCL3_9EURY</name>
<keyword evidence="1" id="KW-0175">Coiled coil</keyword>
<dbReference type="GeneID" id="71964842"/>
<keyword evidence="3" id="KW-1185">Reference proteome</keyword>